<keyword evidence="1" id="KW-1133">Transmembrane helix</keyword>
<feature type="transmembrane region" description="Helical" evidence="1">
    <location>
        <begin position="20"/>
        <end position="41"/>
    </location>
</feature>
<sequence length="109" mass="12892">MKDGFINFEKNYTIMQEASFSGFLKTIMWVIAFYYIFKFLAKIFLPVLVKKAVEKAGENFQRQQQYSQDNSWQSTRSNNNDEIIINTAHAKKPRETKKVGDYVDYEEID</sequence>
<dbReference type="EMBL" id="BMKP01000006">
    <property type="protein sequence ID" value="GGF17893.1"/>
    <property type="molecule type" value="Genomic_DNA"/>
</dbReference>
<evidence type="ECO:0008006" key="4">
    <source>
        <dbReference type="Google" id="ProtNLM"/>
    </source>
</evidence>
<comment type="caution">
    <text evidence="2">The sequence shown here is derived from an EMBL/GenBank/DDBJ whole genome shotgun (WGS) entry which is preliminary data.</text>
</comment>
<keyword evidence="1" id="KW-0812">Transmembrane</keyword>
<accession>A0ABQ1UFX0</accession>
<dbReference type="InterPro" id="IPR032272">
    <property type="entry name" value="DUF4834"/>
</dbReference>
<dbReference type="Proteomes" id="UP000655016">
    <property type="component" value="Unassembled WGS sequence"/>
</dbReference>
<evidence type="ECO:0000313" key="3">
    <source>
        <dbReference type="Proteomes" id="UP000655016"/>
    </source>
</evidence>
<keyword evidence="3" id="KW-1185">Reference proteome</keyword>
<proteinExistence type="predicted"/>
<name>A0ABQ1UFX0_9FLAO</name>
<dbReference type="Pfam" id="PF16118">
    <property type="entry name" value="DUF4834"/>
    <property type="match status" value="1"/>
</dbReference>
<evidence type="ECO:0000313" key="2">
    <source>
        <dbReference type="EMBL" id="GGF17893.1"/>
    </source>
</evidence>
<gene>
    <name evidence="2" type="ORF">GCM10011518_29070</name>
</gene>
<reference evidence="3" key="1">
    <citation type="journal article" date="2019" name="Int. J. Syst. Evol. Microbiol.">
        <title>The Global Catalogue of Microorganisms (GCM) 10K type strain sequencing project: providing services to taxonomists for standard genome sequencing and annotation.</title>
        <authorList>
            <consortium name="The Broad Institute Genomics Platform"/>
            <consortium name="The Broad Institute Genome Sequencing Center for Infectious Disease"/>
            <person name="Wu L."/>
            <person name="Ma J."/>
        </authorList>
    </citation>
    <scope>NUCLEOTIDE SEQUENCE [LARGE SCALE GENOMIC DNA]</scope>
    <source>
        <strain evidence="3">CGMCC 1.16060</strain>
    </source>
</reference>
<protein>
    <recommendedName>
        <fullName evidence="4">DUF4834 domain-containing protein</fullName>
    </recommendedName>
</protein>
<evidence type="ECO:0000256" key="1">
    <source>
        <dbReference type="SAM" id="Phobius"/>
    </source>
</evidence>
<keyword evidence="1" id="KW-0472">Membrane</keyword>
<organism evidence="2 3">
    <name type="scientific">Flavobacterium limi</name>
    <dbReference type="NCBI Taxonomy" id="2045105"/>
    <lineage>
        <taxon>Bacteria</taxon>
        <taxon>Pseudomonadati</taxon>
        <taxon>Bacteroidota</taxon>
        <taxon>Flavobacteriia</taxon>
        <taxon>Flavobacteriales</taxon>
        <taxon>Flavobacteriaceae</taxon>
        <taxon>Flavobacterium</taxon>
    </lineage>
</organism>